<comment type="caution">
    <text evidence="3">The sequence shown here is derived from an EMBL/GenBank/DDBJ whole genome shotgun (WGS) entry which is preliminary data.</text>
</comment>
<keyword evidence="2" id="KW-1133">Transmembrane helix</keyword>
<dbReference type="Proteomes" id="UP001213681">
    <property type="component" value="Unassembled WGS sequence"/>
</dbReference>
<dbReference type="PANTHER" id="PTHR34144">
    <property type="entry name" value="CHROMOSOME 8, WHOLE GENOME SHOTGUN SEQUENCE"/>
    <property type="match status" value="1"/>
</dbReference>
<evidence type="ECO:0000256" key="2">
    <source>
        <dbReference type="SAM" id="Phobius"/>
    </source>
</evidence>
<keyword evidence="4" id="KW-1185">Reference proteome</keyword>
<evidence type="ECO:0008006" key="5">
    <source>
        <dbReference type="Google" id="ProtNLM"/>
    </source>
</evidence>
<proteinExistence type="predicted"/>
<organism evidence="3 4">
    <name type="scientific">Penicillium daleae</name>
    <dbReference type="NCBI Taxonomy" id="63821"/>
    <lineage>
        <taxon>Eukaryota</taxon>
        <taxon>Fungi</taxon>
        <taxon>Dikarya</taxon>
        <taxon>Ascomycota</taxon>
        <taxon>Pezizomycotina</taxon>
        <taxon>Eurotiomycetes</taxon>
        <taxon>Eurotiomycetidae</taxon>
        <taxon>Eurotiales</taxon>
        <taxon>Aspergillaceae</taxon>
        <taxon>Penicillium</taxon>
    </lineage>
</organism>
<dbReference type="GeneID" id="81602866"/>
<dbReference type="RefSeq" id="XP_056761472.1">
    <property type="nucleotide sequence ID" value="XM_056912623.1"/>
</dbReference>
<feature type="region of interest" description="Disordered" evidence="1">
    <location>
        <begin position="448"/>
        <end position="470"/>
    </location>
</feature>
<dbReference type="EMBL" id="JAPVEA010000008">
    <property type="protein sequence ID" value="KAJ5438243.1"/>
    <property type="molecule type" value="Genomic_DNA"/>
</dbReference>
<dbReference type="AlphaFoldDB" id="A0AAD6BWC4"/>
<name>A0AAD6BWC4_9EURO</name>
<reference evidence="3" key="1">
    <citation type="submission" date="2022-12" db="EMBL/GenBank/DDBJ databases">
        <authorList>
            <person name="Petersen C."/>
        </authorList>
    </citation>
    <scope>NUCLEOTIDE SEQUENCE</scope>
    <source>
        <strain evidence="3">IBT 16125</strain>
    </source>
</reference>
<feature type="transmembrane region" description="Helical" evidence="2">
    <location>
        <begin position="73"/>
        <end position="93"/>
    </location>
</feature>
<evidence type="ECO:0000256" key="1">
    <source>
        <dbReference type="SAM" id="MobiDB-lite"/>
    </source>
</evidence>
<gene>
    <name evidence="3" type="ORF">N7458_009241</name>
</gene>
<keyword evidence="2" id="KW-0472">Membrane</keyword>
<dbReference type="Pfam" id="PF11735">
    <property type="entry name" value="CAP59_mtransfer"/>
    <property type="match status" value="1"/>
</dbReference>
<protein>
    <recommendedName>
        <fullName evidence="5">Glycosyltransferase family 69 protein</fullName>
    </recommendedName>
</protein>
<evidence type="ECO:0000313" key="3">
    <source>
        <dbReference type="EMBL" id="KAJ5438243.1"/>
    </source>
</evidence>
<keyword evidence="2" id="KW-0812">Transmembrane</keyword>
<dbReference type="InterPro" id="IPR021047">
    <property type="entry name" value="Mannosyltransferase_CMT1"/>
</dbReference>
<evidence type="ECO:0000313" key="4">
    <source>
        <dbReference type="Proteomes" id="UP001213681"/>
    </source>
</evidence>
<feature type="transmembrane region" description="Helical" evidence="2">
    <location>
        <begin position="47"/>
        <end position="67"/>
    </location>
</feature>
<accession>A0AAD6BWC4</accession>
<dbReference type="PANTHER" id="PTHR34144:SF8">
    <property type="entry name" value="GLYCOSYLTRANSFERASE FAMILY 69 PROTEIN"/>
    <property type="match status" value="1"/>
</dbReference>
<reference evidence="3" key="2">
    <citation type="journal article" date="2023" name="IMA Fungus">
        <title>Comparative genomic study of the Penicillium genus elucidates a diverse pangenome and 15 lateral gene transfer events.</title>
        <authorList>
            <person name="Petersen C."/>
            <person name="Sorensen T."/>
            <person name="Nielsen M.R."/>
            <person name="Sondergaard T.E."/>
            <person name="Sorensen J.L."/>
            <person name="Fitzpatrick D.A."/>
            <person name="Frisvad J.C."/>
            <person name="Nielsen K.L."/>
        </authorList>
    </citation>
    <scope>NUCLEOTIDE SEQUENCE</scope>
    <source>
        <strain evidence="3">IBT 16125</strain>
    </source>
</reference>
<sequence length="500" mass="56149">MPASVQSSEYELDSESLLGWTKRNRPGFEWRRHTAGLRWTRRKLPALLTRVFLVLARALGVLFGLGFRRRFSFFIQVTLGGLLVLICLTAIFWPSYTHLPPHYKTLRNQVERTAFHGRGNIENQKVYIAAVLYDPDGEIANGGWGQALLKLIELLGEENVFLSIYENNSGQEGESALQTLADQVTCNNSIASEQGLSLGNIPRVAVPGGGKRIRRIDYLAEVRNRALQPLRNANMTYDKLLYLNDVIFDPVEALQLLFCTNADANGVTQYRAACAVDFSNAFKFYDTYATRDIEGYGIGLPFYPWFTTAGSAQSRQDVLEGRDSVRVRSCWGGMVAFDARFFQGPNPVRFRADAELFWDASECCIIHADVRSAAPVSGVSHDSGSYMNPFIRVAYDSRSHSWLWTTRRFEKLYPFIHNILNHVVGFPRYNPRRTEVFGQKITDTLWVPGDGEGGQGEVHTTEREAGNDGFCGRRGMEALVEDRTSGQDGFEPVKVPTGLV</sequence>